<sequence length="127" mass="14612">MRCRRIKKIDGRNEVVWFGSWGKNGDRTHFFSPTDKHDNFSDQQQGVSDSLTQRLSVLREELWYDIDYGLPLFDKVRKPAMDSFICSTVLNHPDVISIDEFSSQVLNNKYSCSMTVVSVFGNVVLSI</sequence>
<evidence type="ECO:0000313" key="1">
    <source>
        <dbReference type="EMBL" id="DAG04083.1"/>
    </source>
</evidence>
<name>A0A8S5VBV1_9CAUD</name>
<organism evidence="1">
    <name type="scientific">Myoviridae sp. ctbEa13</name>
    <dbReference type="NCBI Taxonomy" id="2825136"/>
    <lineage>
        <taxon>Viruses</taxon>
        <taxon>Duplodnaviria</taxon>
        <taxon>Heunggongvirae</taxon>
        <taxon>Uroviricota</taxon>
        <taxon>Caudoviricetes</taxon>
    </lineage>
</organism>
<proteinExistence type="predicted"/>
<reference evidence="1" key="1">
    <citation type="journal article" date="2021" name="Proc. Natl. Acad. Sci. U.S.A.">
        <title>A Catalog of Tens of Thousands of Viruses from Human Metagenomes Reveals Hidden Associations with Chronic Diseases.</title>
        <authorList>
            <person name="Tisza M.J."/>
            <person name="Buck C.B."/>
        </authorList>
    </citation>
    <scope>NUCLEOTIDE SEQUENCE</scope>
    <source>
        <strain evidence="1">CtbEa13</strain>
    </source>
</reference>
<dbReference type="InterPro" id="IPR020288">
    <property type="entry name" value="Sheath_initiator"/>
</dbReference>
<dbReference type="EMBL" id="BK016237">
    <property type="protein sequence ID" value="DAG04083.1"/>
    <property type="molecule type" value="Genomic_DNA"/>
</dbReference>
<protein>
    <submittedName>
        <fullName evidence="1">Uncharacterized protein</fullName>
    </submittedName>
</protein>
<accession>A0A8S5VBV1</accession>
<dbReference type="Pfam" id="PF10934">
    <property type="entry name" value="Sheath_initiator"/>
    <property type="match status" value="1"/>
</dbReference>